<name>A0AAU2V6Y0_9ACTN</name>
<sequence>MRRARGRGTAVVGLAMLLAALTGCTDRVPAAAPGTGTTTVSHSSSAPRSGSSQEQPPAPSISAPGQSTAAKSPQPGASSATPPVSPSASPAPSIPGTDIRTGQPGDGGEDARVFCSPSALSLTFRTAGDLRGGAGSRPGADVRAADDAVLVVRNTSGHTCVLHGAPTLSILDDSGRAAPLVSTPAKPFAKPFALHPGANGIAKVHYTPRRGCPVRGSTVRVTLPGSDTVNTLPVLDAHGRPSALALCGPAPRTSPFRPAFG</sequence>
<protein>
    <submittedName>
        <fullName evidence="4">DUF4232 domain-containing protein</fullName>
    </submittedName>
</protein>
<dbReference type="InterPro" id="IPR025326">
    <property type="entry name" value="DUF4232"/>
</dbReference>
<evidence type="ECO:0000256" key="2">
    <source>
        <dbReference type="SAM" id="SignalP"/>
    </source>
</evidence>
<feature type="domain" description="DUF4232" evidence="3">
    <location>
        <begin position="127"/>
        <end position="235"/>
    </location>
</feature>
<feature type="compositionally biased region" description="Low complexity" evidence="1">
    <location>
        <begin position="75"/>
        <end position="91"/>
    </location>
</feature>
<feature type="chain" id="PRO_5043849930" evidence="2">
    <location>
        <begin position="26"/>
        <end position="261"/>
    </location>
</feature>
<dbReference type="EMBL" id="CP108318">
    <property type="protein sequence ID" value="WTW62871.1"/>
    <property type="molecule type" value="Genomic_DNA"/>
</dbReference>
<gene>
    <name evidence="4" type="ORF">OG549_20695</name>
</gene>
<organism evidence="4">
    <name type="scientific">Streptomyces sp. NBC_00003</name>
    <dbReference type="NCBI Taxonomy" id="2903608"/>
    <lineage>
        <taxon>Bacteria</taxon>
        <taxon>Bacillati</taxon>
        <taxon>Actinomycetota</taxon>
        <taxon>Actinomycetes</taxon>
        <taxon>Kitasatosporales</taxon>
        <taxon>Streptomycetaceae</taxon>
        <taxon>Streptomyces</taxon>
    </lineage>
</organism>
<accession>A0AAU2V6Y0</accession>
<proteinExistence type="predicted"/>
<evidence type="ECO:0000313" key="4">
    <source>
        <dbReference type="EMBL" id="WTW62871.1"/>
    </source>
</evidence>
<keyword evidence="2" id="KW-0732">Signal</keyword>
<dbReference type="Pfam" id="PF14016">
    <property type="entry name" value="DUF4232"/>
    <property type="match status" value="1"/>
</dbReference>
<dbReference type="PROSITE" id="PS51257">
    <property type="entry name" value="PROKAR_LIPOPROTEIN"/>
    <property type="match status" value="1"/>
</dbReference>
<evidence type="ECO:0000256" key="1">
    <source>
        <dbReference type="SAM" id="MobiDB-lite"/>
    </source>
</evidence>
<dbReference type="AlphaFoldDB" id="A0AAU2V6Y0"/>
<evidence type="ECO:0000259" key="3">
    <source>
        <dbReference type="Pfam" id="PF14016"/>
    </source>
</evidence>
<feature type="region of interest" description="Disordered" evidence="1">
    <location>
        <begin position="29"/>
        <end position="113"/>
    </location>
</feature>
<feature type="compositionally biased region" description="Low complexity" evidence="1">
    <location>
        <begin position="29"/>
        <end position="52"/>
    </location>
</feature>
<reference evidence="4" key="1">
    <citation type="submission" date="2022-10" db="EMBL/GenBank/DDBJ databases">
        <title>The complete genomes of actinobacterial strains from the NBC collection.</title>
        <authorList>
            <person name="Joergensen T.S."/>
            <person name="Alvarez Arevalo M."/>
            <person name="Sterndorff E.B."/>
            <person name="Faurdal D."/>
            <person name="Vuksanovic O."/>
            <person name="Mourched A.-S."/>
            <person name="Charusanti P."/>
            <person name="Shaw S."/>
            <person name="Blin K."/>
            <person name="Weber T."/>
        </authorList>
    </citation>
    <scope>NUCLEOTIDE SEQUENCE</scope>
    <source>
        <strain evidence="4">NBC_00003</strain>
    </source>
</reference>
<feature type="signal peptide" evidence="2">
    <location>
        <begin position="1"/>
        <end position="25"/>
    </location>
</feature>